<dbReference type="SUPFAM" id="SSF55781">
    <property type="entry name" value="GAF domain-like"/>
    <property type="match status" value="1"/>
</dbReference>
<keyword evidence="4" id="KW-0808">Transferase</keyword>
<dbReference type="SMART" id="SM00388">
    <property type="entry name" value="HisKA"/>
    <property type="match status" value="1"/>
</dbReference>
<dbReference type="GO" id="GO:0000155">
    <property type="term" value="F:phosphorelay sensor kinase activity"/>
    <property type="evidence" value="ECO:0007669"/>
    <property type="project" value="InterPro"/>
</dbReference>
<evidence type="ECO:0000256" key="3">
    <source>
        <dbReference type="ARBA" id="ARBA00022553"/>
    </source>
</evidence>
<dbReference type="Gene3D" id="1.10.287.130">
    <property type="match status" value="1"/>
</dbReference>
<dbReference type="Proteomes" id="UP000287188">
    <property type="component" value="Unassembled WGS sequence"/>
</dbReference>
<dbReference type="SMART" id="SM00387">
    <property type="entry name" value="HATPase_c"/>
    <property type="match status" value="1"/>
</dbReference>
<dbReference type="InterPro" id="IPR036097">
    <property type="entry name" value="HisK_dim/P_sf"/>
</dbReference>
<dbReference type="InterPro" id="IPR005467">
    <property type="entry name" value="His_kinase_dom"/>
</dbReference>
<dbReference type="Gene3D" id="3.30.450.40">
    <property type="match status" value="1"/>
</dbReference>
<dbReference type="CDD" id="cd00082">
    <property type="entry name" value="HisKA"/>
    <property type="match status" value="1"/>
</dbReference>
<dbReference type="SUPFAM" id="SSF47384">
    <property type="entry name" value="Homodimeric domain of signal transducing histidine kinase"/>
    <property type="match status" value="1"/>
</dbReference>
<dbReference type="InterPro" id="IPR004358">
    <property type="entry name" value="Sig_transdc_His_kin-like_C"/>
</dbReference>
<dbReference type="FunFam" id="3.30.565.10:FF:000006">
    <property type="entry name" value="Sensor histidine kinase WalK"/>
    <property type="match status" value="1"/>
</dbReference>
<keyword evidence="3" id="KW-0597">Phosphoprotein</keyword>
<proteinExistence type="predicted"/>
<dbReference type="InterPro" id="IPR000014">
    <property type="entry name" value="PAS"/>
</dbReference>
<dbReference type="InterPro" id="IPR035965">
    <property type="entry name" value="PAS-like_dom_sf"/>
</dbReference>
<dbReference type="Pfam" id="PF00512">
    <property type="entry name" value="HisKA"/>
    <property type="match status" value="1"/>
</dbReference>
<dbReference type="PROSITE" id="PS50109">
    <property type="entry name" value="HIS_KIN"/>
    <property type="match status" value="1"/>
</dbReference>
<dbReference type="InterPro" id="IPR003661">
    <property type="entry name" value="HisK_dim/P_dom"/>
</dbReference>
<gene>
    <name evidence="8" type="ORF">KDK_43520</name>
</gene>
<dbReference type="EMBL" id="BIFS01000001">
    <property type="protein sequence ID" value="GCE20552.1"/>
    <property type="molecule type" value="Genomic_DNA"/>
</dbReference>
<dbReference type="Gene3D" id="3.30.450.20">
    <property type="entry name" value="PAS domain"/>
    <property type="match status" value="2"/>
</dbReference>
<dbReference type="Gene3D" id="3.30.565.10">
    <property type="entry name" value="Histidine kinase-like ATPase, C-terminal domain"/>
    <property type="match status" value="1"/>
</dbReference>
<evidence type="ECO:0000313" key="9">
    <source>
        <dbReference type="Proteomes" id="UP000287188"/>
    </source>
</evidence>
<dbReference type="Pfam" id="PF13188">
    <property type="entry name" value="PAS_8"/>
    <property type="match status" value="1"/>
</dbReference>
<dbReference type="RefSeq" id="WP_161977529.1">
    <property type="nucleotide sequence ID" value="NZ_BIFS01000001.1"/>
</dbReference>
<dbReference type="PANTHER" id="PTHR43711:SF31">
    <property type="entry name" value="HISTIDINE KINASE"/>
    <property type="match status" value="1"/>
</dbReference>
<protein>
    <recommendedName>
        <fullName evidence="2">histidine kinase</fullName>
        <ecNumber evidence="2">2.7.13.3</ecNumber>
    </recommendedName>
</protein>
<dbReference type="PANTHER" id="PTHR43711">
    <property type="entry name" value="TWO-COMPONENT HISTIDINE KINASE"/>
    <property type="match status" value="1"/>
</dbReference>
<dbReference type="InterPro" id="IPR029016">
    <property type="entry name" value="GAF-like_dom_sf"/>
</dbReference>
<evidence type="ECO:0000256" key="5">
    <source>
        <dbReference type="ARBA" id="ARBA00022777"/>
    </source>
</evidence>
<accession>A0A402AN93</accession>
<evidence type="ECO:0000313" key="8">
    <source>
        <dbReference type="EMBL" id="GCE20552.1"/>
    </source>
</evidence>
<keyword evidence="9" id="KW-1185">Reference proteome</keyword>
<reference evidence="9" key="1">
    <citation type="submission" date="2018-12" db="EMBL/GenBank/DDBJ databases">
        <title>Tengunoibacter tsumagoiensis gen. nov., sp. nov., Dictyobacter kobayashii sp. nov., D. alpinus sp. nov., and D. joshuensis sp. nov. and description of Dictyobacteraceae fam. nov. within the order Ktedonobacterales isolated from Tengu-no-mugimeshi.</title>
        <authorList>
            <person name="Wang C.M."/>
            <person name="Zheng Y."/>
            <person name="Sakai Y."/>
            <person name="Toyoda A."/>
            <person name="Minakuchi Y."/>
            <person name="Abe K."/>
            <person name="Yokota A."/>
            <person name="Yabe S."/>
        </authorList>
    </citation>
    <scope>NUCLEOTIDE SEQUENCE [LARGE SCALE GENOMIC DNA]</scope>
    <source>
        <strain evidence="9">Uno11</strain>
    </source>
</reference>
<evidence type="ECO:0000256" key="4">
    <source>
        <dbReference type="ARBA" id="ARBA00022679"/>
    </source>
</evidence>
<keyword evidence="6" id="KW-0902">Two-component regulatory system</keyword>
<dbReference type="Pfam" id="PF02518">
    <property type="entry name" value="HATPase_c"/>
    <property type="match status" value="1"/>
</dbReference>
<dbReference type="CDD" id="cd00075">
    <property type="entry name" value="HATPase"/>
    <property type="match status" value="1"/>
</dbReference>
<keyword evidence="5" id="KW-0418">Kinase</keyword>
<comment type="caution">
    <text evidence="8">The sequence shown here is derived from an EMBL/GenBank/DDBJ whole genome shotgun (WGS) entry which is preliminary data.</text>
</comment>
<dbReference type="InterPro" id="IPR050736">
    <property type="entry name" value="Sensor_HK_Regulatory"/>
</dbReference>
<evidence type="ECO:0000259" key="7">
    <source>
        <dbReference type="PROSITE" id="PS50109"/>
    </source>
</evidence>
<dbReference type="SUPFAM" id="SSF55874">
    <property type="entry name" value="ATPase domain of HSP90 chaperone/DNA topoisomerase II/histidine kinase"/>
    <property type="match status" value="1"/>
</dbReference>
<name>A0A402AN93_9CHLR</name>
<comment type="catalytic activity">
    <reaction evidence="1">
        <text>ATP + protein L-histidine = ADP + protein N-phospho-L-histidine.</text>
        <dbReference type="EC" id="2.7.13.3"/>
    </reaction>
</comment>
<organism evidence="8 9">
    <name type="scientific">Dictyobacter kobayashii</name>
    <dbReference type="NCBI Taxonomy" id="2014872"/>
    <lineage>
        <taxon>Bacteria</taxon>
        <taxon>Bacillati</taxon>
        <taxon>Chloroflexota</taxon>
        <taxon>Ktedonobacteria</taxon>
        <taxon>Ktedonobacterales</taxon>
        <taxon>Dictyobacteraceae</taxon>
        <taxon>Dictyobacter</taxon>
    </lineage>
</organism>
<dbReference type="EC" id="2.7.13.3" evidence="2"/>
<feature type="domain" description="Histidine kinase" evidence="7">
    <location>
        <begin position="327"/>
        <end position="550"/>
    </location>
</feature>
<evidence type="ECO:0000256" key="1">
    <source>
        <dbReference type="ARBA" id="ARBA00000085"/>
    </source>
</evidence>
<evidence type="ECO:0000256" key="2">
    <source>
        <dbReference type="ARBA" id="ARBA00012438"/>
    </source>
</evidence>
<dbReference type="InterPro" id="IPR003594">
    <property type="entry name" value="HATPase_dom"/>
</dbReference>
<dbReference type="InterPro" id="IPR036890">
    <property type="entry name" value="HATPase_C_sf"/>
</dbReference>
<evidence type="ECO:0000256" key="6">
    <source>
        <dbReference type="ARBA" id="ARBA00023012"/>
    </source>
</evidence>
<sequence length="564" mass="63535">MLGHQEPDYFQDKDEELLAGLATQAAIAIENVRLYQTIHTRAQELDTIFQSIQDGVTLIDPQQHIVHENKQAYLLRTRLEQSQQSQPALEALLYTPARYALTGQGNQDIPVTIVNKNDEQAEYLVTASPLYQQQSTRQDTDTVETQAISGAVVIWHDVTEIRALLREKRFYAEIEARRSLLQRILDELPTSVYLVHGQDARLILANQTAATVWGTTWLPEQPMIDFLQQNQIQIFRNDGRSLPMEELATLRAVQSGEVIYQQQEIIRHADGSSLPVLVNAIRLDTKTSPLSHPTTWQNEQEPVAIVVHQDVSALKETENLKDDFIGIAAHELRNPLAALQGFIELFQAQLLLQPNNNLTPEQQESLENIDQATQRLVVLTNDLLDVTRLQAGRLELSQEITDLVSLVKRVTHRHQIISKRHQLIIDTQVPFLIVSIDVMRIEQVLTNLLSNAIKYSPCGGQIQIKLEELKASRQALLSIKDSGIGIPAYEQARIFGRFTRADNALSNGIYGTGLGLYLSRELVERHGGNIWFQSQEGQGTTFFVSLPLIAQPIDDESEAEIAEI</sequence>
<dbReference type="PRINTS" id="PR00344">
    <property type="entry name" value="BCTRLSENSOR"/>
</dbReference>
<dbReference type="SUPFAM" id="SSF55785">
    <property type="entry name" value="PYP-like sensor domain (PAS domain)"/>
    <property type="match status" value="2"/>
</dbReference>
<dbReference type="AlphaFoldDB" id="A0A402AN93"/>